<gene>
    <name evidence="2" type="ORF">CDAR_308681</name>
</gene>
<evidence type="ECO:0000313" key="2">
    <source>
        <dbReference type="EMBL" id="GIX88554.1"/>
    </source>
</evidence>
<proteinExistence type="predicted"/>
<evidence type="ECO:0000256" key="1">
    <source>
        <dbReference type="SAM" id="MobiDB-lite"/>
    </source>
</evidence>
<organism evidence="2 3">
    <name type="scientific">Caerostris darwini</name>
    <dbReference type="NCBI Taxonomy" id="1538125"/>
    <lineage>
        <taxon>Eukaryota</taxon>
        <taxon>Metazoa</taxon>
        <taxon>Ecdysozoa</taxon>
        <taxon>Arthropoda</taxon>
        <taxon>Chelicerata</taxon>
        <taxon>Arachnida</taxon>
        <taxon>Araneae</taxon>
        <taxon>Araneomorphae</taxon>
        <taxon>Entelegynae</taxon>
        <taxon>Araneoidea</taxon>
        <taxon>Araneidae</taxon>
        <taxon>Caerostris</taxon>
    </lineage>
</organism>
<protein>
    <submittedName>
        <fullName evidence="2">Uncharacterized protein</fullName>
    </submittedName>
</protein>
<feature type="compositionally biased region" description="Basic and acidic residues" evidence="1">
    <location>
        <begin position="92"/>
        <end position="103"/>
    </location>
</feature>
<dbReference type="Proteomes" id="UP001054837">
    <property type="component" value="Unassembled WGS sequence"/>
</dbReference>
<evidence type="ECO:0000313" key="3">
    <source>
        <dbReference type="Proteomes" id="UP001054837"/>
    </source>
</evidence>
<reference evidence="2 3" key="1">
    <citation type="submission" date="2021-06" db="EMBL/GenBank/DDBJ databases">
        <title>Caerostris darwini draft genome.</title>
        <authorList>
            <person name="Kono N."/>
            <person name="Arakawa K."/>
        </authorList>
    </citation>
    <scope>NUCLEOTIDE SEQUENCE [LARGE SCALE GENOMIC DNA]</scope>
</reference>
<dbReference type="EMBL" id="BPLQ01002086">
    <property type="protein sequence ID" value="GIX88554.1"/>
    <property type="molecule type" value="Genomic_DNA"/>
</dbReference>
<sequence length="111" mass="12375">MYILSAECVYVKINHQHTFGAVSASSPGNMESSSSPRVTVAASRRGGEFGVRSPHFHPRKCVVRRASIRLRTRGIDRPHRFCRLPDISTSTRAERDARSRRDTANSCCPSC</sequence>
<accession>A0AAV4NUT7</accession>
<feature type="region of interest" description="Disordered" evidence="1">
    <location>
        <begin position="86"/>
        <end position="111"/>
    </location>
</feature>
<keyword evidence="3" id="KW-1185">Reference proteome</keyword>
<comment type="caution">
    <text evidence="2">The sequence shown here is derived from an EMBL/GenBank/DDBJ whole genome shotgun (WGS) entry which is preliminary data.</text>
</comment>
<name>A0AAV4NUT7_9ARAC</name>
<dbReference type="AlphaFoldDB" id="A0AAV4NUT7"/>